<feature type="compositionally biased region" description="Basic residues" evidence="6">
    <location>
        <begin position="165"/>
        <end position="174"/>
    </location>
</feature>
<comment type="similarity">
    <text evidence="3">Belongs to the UTP11 family.</text>
</comment>
<dbReference type="GO" id="GO:0032040">
    <property type="term" value="C:small-subunit processome"/>
    <property type="evidence" value="ECO:0007669"/>
    <property type="project" value="InterPro"/>
</dbReference>
<accession>A0A286USG2</accession>
<comment type="subcellular location">
    <subcellularLocation>
        <location evidence="2">Nucleus</location>
        <location evidence="2">Nucleolus</location>
    </subcellularLocation>
</comment>
<dbReference type="EMBL" id="NBII01000002">
    <property type="protein sequence ID" value="PAV22499.1"/>
    <property type="molecule type" value="Genomic_DNA"/>
</dbReference>
<evidence type="ECO:0000256" key="5">
    <source>
        <dbReference type="ARBA" id="ARBA00023242"/>
    </source>
</evidence>
<evidence type="ECO:0000256" key="6">
    <source>
        <dbReference type="SAM" id="MobiDB-lite"/>
    </source>
</evidence>
<dbReference type="InParanoid" id="A0A286USG2"/>
<dbReference type="Pfam" id="PF03998">
    <property type="entry name" value="Utp11"/>
    <property type="match status" value="1"/>
</dbReference>
<evidence type="ECO:0000313" key="8">
    <source>
        <dbReference type="Proteomes" id="UP000217199"/>
    </source>
</evidence>
<evidence type="ECO:0000256" key="2">
    <source>
        <dbReference type="ARBA" id="ARBA00004604"/>
    </source>
</evidence>
<dbReference type="InterPro" id="IPR007144">
    <property type="entry name" value="SSU_processome_Utp11"/>
</dbReference>
<evidence type="ECO:0000256" key="1">
    <source>
        <dbReference type="ARBA" id="ARBA00004099"/>
    </source>
</evidence>
<dbReference type="PANTHER" id="PTHR12838">
    <property type="entry name" value="U3 SMALL NUCLEOLAR RNA-ASSOCIATED PROTEIN 11"/>
    <property type="match status" value="1"/>
</dbReference>
<feature type="compositionally biased region" description="Acidic residues" evidence="6">
    <location>
        <begin position="137"/>
        <end position="152"/>
    </location>
</feature>
<comment type="function">
    <text evidence="1">Involved in nucleolar processing of pre-18S ribosomal RNA.</text>
</comment>
<dbReference type="FunCoup" id="A0A286USG2">
    <property type="interactions" value="371"/>
</dbReference>
<protein>
    <submittedName>
        <fullName evidence="7">U3 small nucleolar RNA-associated 11</fullName>
    </submittedName>
</protein>
<comment type="caution">
    <text evidence="7">The sequence shown here is derived from an EMBL/GenBank/DDBJ whole genome shotgun (WGS) entry which is preliminary data.</text>
</comment>
<keyword evidence="8" id="KW-1185">Reference proteome</keyword>
<sequence length="338" mass="39551">MPLKNVLHSRSHKERSQLSHRAKFGILEKHKDYVLRARDYHSKQDRIQRLRQKAADRNKDEFYFGMNKQRTREGVHIQDRGNTSLPLDMVKVLKSQDENYIRTMRAAGQKKIEKLKVQITMLADLIAPHLSNGKKDDDDDEDLEGGLEDEELETLRQAGIISGKSSKRRSKKPTNHLVFVDNESEARSYMNASKKQKDPNSSDDGKEHEVLDLGWKKVSTPTKKRKLQVEDEDDVEDERQESAKKHRTRLLKELSARLHRDKLLRYTEQELTMQRALMSKGRSKKLSGIEKVEGEDSEDELNEDELDSMRIKKSAMIATKKEKIYKPRVYKWKSERKK</sequence>
<dbReference type="GO" id="GO:0006364">
    <property type="term" value="P:rRNA processing"/>
    <property type="evidence" value="ECO:0007669"/>
    <property type="project" value="UniProtKB-KW"/>
</dbReference>
<dbReference type="OrthoDB" id="29058at2759"/>
<dbReference type="PANTHER" id="PTHR12838:SF0">
    <property type="entry name" value="U3 SMALL NUCLEOLAR RNA-ASSOCIATED PROTEIN 11-RELATED"/>
    <property type="match status" value="1"/>
</dbReference>
<feature type="region of interest" description="Disordered" evidence="6">
    <location>
        <begin position="129"/>
        <end position="247"/>
    </location>
</feature>
<feature type="region of interest" description="Disordered" evidence="6">
    <location>
        <begin position="279"/>
        <end position="304"/>
    </location>
</feature>
<feature type="compositionally biased region" description="Acidic residues" evidence="6">
    <location>
        <begin position="295"/>
        <end position="304"/>
    </location>
</feature>
<keyword evidence="4" id="KW-0698">rRNA processing</keyword>
<organism evidence="7 8">
    <name type="scientific">Pyrrhoderma noxium</name>
    <dbReference type="NCBI Taxonomy" id="2282107"/>
    <lineage>
        <taxon>Eukaryota</taxon>
        <taxon>Fungi</taxon>
        <taxon>Dikarya</taxon>
        <taxon>Basidiomycota</taxon>
        <taxon>Agaricomycotina</taxon>
        <taxon>Agaricomycetes</taxon>
        <taxon>Hymenochaetales</taxon>
        <taxon>Hymenochaetaceae</taxon>
        <taxon>Pyrrhoderma</taxon>
    </lineage>
</organism>
<dbReference type="STRING" id="2282107.A0A286USG2"/>
<feature type="compositionally biased region" description="Basic and acidic residues" evidence="6">
    <location>
        <begin position="195"/>
        <end position="215"/>
    </location>
</feature>
<evidence type="ECO:0000256" key="3">
    <source>
        <dbReference type="ARBA" id="ARBA00008105"/>
    </source>
</evidence>
<dbReference type="AlphaFoldDB" id="A0A286USG2"/>
<proteinExistence type="inferred from homology"/>
<dbReference type="Proteomes" id="UP000217199">
    <property type="component" value="Unassembled WGS sequence"/>
</dbReference>
<feature type="compositionally biased region" description="Acidic residues" evidence="6">
    <location>
        <begin position="230"/>
        <end position="239"/>
    </location>
</feature>
<evidence type="ECO:0000313" key="7">
    <source>
        <dbReference type="EMBL" id="PAV22499.1"/>
    </source>
</evidence>
<name>A0A286USG2_9AGAM</name>
<gene>
    <name evidence="7" type="ORF">PNOK_0245600</name>
</gene>
<reference evidence="7 8" key="1">
    <citation type="journal article" date="2017" name="Mol. Ecol.">
        <title>Comparative and population genomic landscape of Phellinus noxius: A hypervariable fungus causing root rot in trees.</title>
        <authorList>
            <person name="Chung C.L."/>
            <person name="Lee T.J."/>
            <person name="Akiba M."/>
            <person name="Lee H.H."/>
            <person name="Kuo T.H."/>
            <person name="Liu D."/>
            <person name="Ke H.M."/>
            <person name="Yokoi T."/>
            <person name="Roa M.B."/>
            <person name="Lu M.J."/>
            <person name="Chang Y.Y."/>
            <person name="Ann P.J."/>
            <person name="Tsai J.N."/>
            <person name="Chen C.Y."/>
            <person name="Tzean S.S."/>
            <person name="Ota Y."/>
            <person name="Hattori T."/>
            <person name="Sahashi N."/>
            <person name="Liou R.F."/>
            <person name="Kikuchi T."/>
            <person name="Tsai I.J."/>
        </authorList>
    </citation>
    <scope>NUCLEOTIDE SEQUENCE [LARGE SCALE GENOMIC DNA]</scope>
    <source>
        <strain evidence="7 8">FFPRI411160</strain>
    </source>
</reference>
<keyword evidence="5" id="KW-0539">Nucleus</keyword>
<evidence type="ECO:0000256" key="4">
    <source>
        <dbReference type="ARBA" id="ARBA00022552"/>
    </source>
</evidence>